<dbReference type="EMBL" id="BMVP01000002">
    <property type="protein sequence ID" value="GHB48218.1"/>
    <property type="molecule type" value="Genomic_DNA"/>
</dbReference>
<keyword evidence="4" id="KW-1185">Reference proteome</keyword>
<organism evidence="3 4">
    <name type="scientific">Streptomyces cirratus</name>
    <dbReference type="NCBI Taxonomy" id="68187"/>
    <lineage>
        <taxon>Bacteria</taxon>
        <taxon>Bacillati</taxon>
        <taxon>Actinomycetota</taxon>
        <taxon>Actinomycetes</taxon>
        <taxon>Kitasatosporales</taxon>
        <taxon>Streptomycetaceae</taxon>
        <taxon>Streptomyces</taxon>
    </lineage>
</organism>
<dbReference type="Pfam" id="PF20087">
    <property type="entry name" value="DUF6479"/>
    <property type="match status" value="1"/>
</dbReference>
<protein>
    <recommendedName>
        <fullName evidence="5">Secreted protein</fullName>
    </recommendedName>
</protein>
<keyword evidence="2" id="KW-1133">Transmembrane helix</keyword>
<evidence type="ECO:0008006" key="5">
    <source>
        <dbReference type="Google" id="ProtNLM"/>
    </source>
</evidence>
<dbReference type="RefSeq" id="WP_229873479.1">
    <property type="nucleotide sequence ID" value="NZ_BMVP01000002.1"/>
</dbReference>
<feature type="transmembrane region" description="Helical" evidence="2">
    <location>
        <begin position="12"/>
        <end position="30"/>
    </location>
</feature>
<feature type="compositionally biased region" description="Pro residues" evidence="1">
    <location>
        <begin position="121"/>
        <end position="138"/>
    </location>
</feature>
<keyword evidence="2" id="KW-0472">Membrane</keyword>
<dbReference type="InterPro" id="IPR045513">
    <property type="entry name" value="DUF6479"/>
</dbReference>
<sequence length="146" mass="15711">MNTIALEDAHNAVWFVFVGLIIVAFLLAAFKLGQLVRAKEPPPPTPESHPHLPDGGAVFEVREERDPVEFPEGGLRPHEMQGFGNFGSTTSTHPDEVRAARESGYQHSHPHAGQRPSPEVTEPPPPAPPTPPEPPVAPPHGGTDHS</sequence>
<accession>A0ABQ3ENC3</accession>
<gene>
    <name evidence="3" type="ORF">GCM10010347_17540</name>
</gene>
<name>A0ABQ3ENC3_9ACTN</name>
<evidence type="ECO:0000256" key="2">
    <source>
        <dbReference type="SAM" id="Phobius"/>
    </source>
</evidence>
<evidence type="ECO:0000256" key="1">
    <source>
        <dbReference type="SAM" id="MobiDB-lite"/>
    </source>
</evidence>
<reference evidence="4" key="1">
    <citation type="journal article" date="2019" name="Int. J. Syst. Evol. Microbiol.">
        <title>The Global Catalogue of Microorganisms (GCM) 10K type strain sequencing project: providing services to taxonomists for standard genome sequencing and annotation.</title>
        <authorList>
            <consortium name="The Broad Institute Genomics Platform"/>
            <consortium name="The Broad Institute Genome Sequencing Center for Infectious Disease"/>
            <person name="Wu L."/>
            <person name="Ma J."/>
        </authorList>
    </citation>
    <scope>NUCLEOTIDE SEQUENCE [LARGE SCALE GENOMIC DNA]</scope>
    <source>
        <strain evidence="4">JCM 4738</strain>
    </source>
</reference>
<dbReference type="Proteomes" id="UP000642673">
    <property type="component" value="Unassembled WGS sequence"/>
</dbReference>
<comment type="caution">
    <text evidence="3">The sequence shown here is derived from an EMBL/GenBank/DDBJ whole genome shotgun (WGS) entry which is preliminary data.</text>
</comment>
<proteinExistence type="predicted"/>
<keyword evidence="2" id="KW-0812">Transmembrane</keyword>
<evidence type="ECO:0000313" key="4">
    <source>
        <dbReference type="Proteomes" id="UP000642673"/>
    </source>
</evidence>
<evidence type="ECO:0000313" key="3">
    <source>
        <dbReference type="EMBL" id="GHB48218.1"/>
    </source>
</evidence>
<feature type="region of interest" description="Disordered" evidence="1">
    <location>
        <begin position="39"/>
        <end position="146"/>
    </location>
</feature>